<accession>X1IKY6</accession>
<keyword evidence="1" id="KW-0812">Transmembrane</keyword>
<comment type="caution">
    <text evidence="2">The sequence shown here is derived from an EMBL/GenBank/DDBJ whole genome shotgun (WGS) entry which is preliminary data.</text>
</comment>
<gene>
    <name evidence="2" type="ORF">S03H2_59546</name>
</gene>
<organism evidence="2">
    <name type="scientific">marine sediment metagenome</name>
    <dbReference type="NCBI Taxonomy" id="412755"/>
    <lineage>
        <taxon>unclassified sequences</taxon>
        <taxon>metagenomes</taxon>
        <taxon>ecological metagenomes</taxon>
    </lineage>
</organism>
<proteinExistence type="predicted"/>
<evidence type="ECO:0000256" key="1">
    <source>
        <dbReference type="SAM" id="Phobius"/>
    </source>
</evidence>
<feature type="non-terminal residue" evidence="2">
    <location>
        <position position="30"/>
    </location>
</feature>
<dbReference type="AlphaFoldDB" id="X1IKY6"/>
<reference evidence="2" key="1">
    <citation type="journal article" date="2014" name="Front. Microbiol.">
        <title>High frequency of phylogenetically diverse reductive dehalogenase-homologous genes in deep subseafloor sedimentary metagenomes.</title>
        <authorList>
            <person name="Kawai M."/>
            <person name="Futagami T."/>
            <person name="Toyoda A."/>
            <person name="Takaki Y."/>
            <person name="Nishi S."/>
            <person name="Hori S."/>
            <person name="Arai W."/>
            <person name="Tsubouchi T."/>
            <person name="Morono Y."/>
            <person name="Uchiyama I."/>
            <person name="Ito T."/>
            <person name="Fujiyama A."/>
            <person name="Inagaki F."/>
            <person name="Takami H."/>
        </authorList>
    </citation>
    <scope>NUCLEOTIDE SEQUENCE</scope>
    <source>
        <strain evidence="2">Expedition CK06-06</strain>
    </source>
</reference>
<sequence length="30" mass="3127">MATIGAILTSSVSDTLAYVLVTIGVFITLR</sequence>
<keyword evidence="1" id="KW-1133">Transmembrane helix</keyword>
<keyword evidence="1" id="KW-0472">Membrane</keyword>
<dbReference type="EMBL" id="BARU01038292">
    <property type="protein sequence ID" value="GAH83066.1"/>
    <property type="molecule type" value="Genomic_DNA"/>
</dbReference>
<protein>
    <submittedName>
        <fullName evidence="2">Uncharacterized protein</fullName>
    </submittedName>
</protein>
<name>X1IKY6_9ZZZZ</name>
<evidence type="ECO:0000313" key="2">
    <source>
        <dbReference type="EMBL" id="GAH83066.1"/>
    </source>
</evidence>
<feature type="transmembrane region" description="Helical" evidence="1">
    <location>
        <begin position="6"/>
        <end position="29"/>
    </location>
</feature>